<organism evidence="1 2">
    <name type="scientific">Rufibacter sediminis</name>
    <dbReference type="NCBI Taxonomy" id="2762756"/>
    <lineage>
        <taxon>Bacteria</taxon>
        <taxon>Pseudomonadati</taxon>
        <taxon>Bacteroidota</taxon>
        <taxon>Cytophagia</taxon>
        <taxon>Cytophagales</taxon>
        <taxon>Hymenobacteraceae</taxon>
        <taxon>Rufibacter</taxon>
    </lineage>
</organism>
<evidence type="ECO:0000313" key="1">
    <source>
        <dbReference type="EMBL" id="MBC3540416.1"/>
    </source>
</evidence>
<evidence type="ECO:0008006" key="3">
    <source>
        <dbReference type="Google" id="ProtNLM"/>
    </source>
</evidence>
<reference evidence="1 2" key="1">
    <citation type="journal article" date="2019" name="Int. J. Syst. Evol. Microbiol.">
        <title>Rufibacter sediminis sp. nov., isolated from freshwater lake sediment.</title>
        <authorList>
            <person name="Qu J.H."/>
            <person name="Zhang L.J."/>
            <person name="Fu Y.H."/>
            <person name="Li H.F."/>
        </authorList>
    </citation>
    <scope>NUCLEOTIDE SEQUENCE [LARGE SCALE GENOMIC DNA]</scope>
    <source>
        <strain evidence="1 2">H-1</strain>
    </source>
</reference>
<dbReference type="RefSeq" id="WP_186638120.1">
    <property type="nucleotide sequence ID" value="NZ_JACOAF010000030.1"/>
</dbReference>
<comment type="caution">
    <text evidence="1">The sequence shown here is derived from an EMBL/GenBank/DDBJ whole genome shotgun (WGS) entry which is preliminary data.</text>
</comment>
<protein>
    <recommendedName>
        <fullName evidence="3">DNA-directed DNA polymerase family A palm domain-containing protein</fullName>
    </recommendedName>
</protein>
<gene>
    <name evidence="1" type="ORF">H7U12_12055</name>
</gene>
<proteinExistence type="predicted"/>
<evidence type="ECO:0000313" key="2">
    <source>
        <dbReference type="Proteomes" id="UP000659698"/>
    </source>
</evidence>
<dbReference type="EMBL" id="JACOAF010000030">
    <property type="protein sequence ID" value="MBC3540416.1"/>
    <property type="molecule type" value="Genomic_DNA"/>
</dbReference>
<name>A0ABR6VTD8_9BACT</name>
<sequence>MGRKSADRKVMPSAYMSVSGKATNINSHIVKVPASLGRRVELSFRAGEFKAFGDSERAQLRGKEGVLWLLSTIYCRNLSRRKGITSPVPLANEAMEKRYGKGNAVSWSKLKRFCESPKRAFILDDGFYREGKCYQYHLNPAHIEGVDEYYYRLQEQVIINKRLAEIKRFSLQRARRANGIDREAGRVATIENLGKLSFDRGKLDEVCRLTLNISLEELTGWADKLETSRGGCFMVSYSSGTTESAVNIMGTDSLLGEMGSALVGTVGECGGGDEVRETLFIPHSVPLFHPKGTSPHPKGISHSEVSRQCQLVHSLTSLYLGLEEKVVFTDDKGGRLYSPITNLKREARKALVYRNGEEAPVSLVNLDIKTCQPWILGVTILNDYQEQGMTPPPDLLEYLDLVEGADLYNAIVESTGQCASPESRDKVKKKVMQDIYRSRYINKKSSVVSVAPLTEAGTFIEYRFPSVWQWIQFNKGDGRKSKVPIMMQRLEADFFIENVLPELKEKGIWCLTIHDSVIVRADYAEYVKSHLERSMLEFFGRYPKVCMEDYRDAEELQIAA</sequence>
<dbReference type="Proteomes" id="UP000659698">
    <property type="component" value="Unassembled WGS sequence"/>
</dbReference>
<keyword evidence="2" id="KW-1185">Reference proteome</keyword>
<accession>A0ABR6VTD8</accession>